<dbReference type="InterPro" id="IPR029063">
    <property type="entry name" value="SAM-dependent_MTases_sf"/>
</dbReference>
<dbReference type="SUPFAM" id="SSF53335">
    <property type="entry name" value="S-adenosyl-L-methionine-dependent methyltransferases"/>
    <property type="match status" value="1"/>
</dbReference>
<keyword evidence="1" id="KW-0472">Membrane</keyword>
<comment type="caution">
    <text evidence="3">The sequence shown here is derived from an EMBL/GenBank/DDBJ whole genome shotgun (WGS) entry which is preliminary data.</text>
</comment>
<evidence type="ECO:0000313" key="3">
    <source>
        <dbReference type="EMBL" id="OGD89218.1"/>
    </source>
</evidence>
<feature type="domain" description="Methyltransferase type 11" evidence="2">
    <location>
        <begin position="35"/>
        <end position="131"/>
    </location>
</feature>
<dbReference type="Gene3D" id="3.40.50.150">
    <property type="entry name" value="Vaccinia Virus protein VP39"/>
    <property type="match status" value="1"/>
</dbReference>
<dbReference type="GO" id="GO:0008757">
    <property type="term" value="F:S-adenosylmethionine-dependent methyltransferase activity"/>
    <property type="evidence" value="ECO:0007669"/>
    <property type="project" value="InterPro"/>
</dbReference>
<evidence type="ECO:0000256" key="1">
    <source>
        <dbReference type="SAM" id="Phobius"/>
    </source>
</evidence>
<accession>A0A1F5GBI5</accession>
<dbReference type="Pfam" id="PF08241">
    <property type="entry name" value="Methyltransf_11"/>
    <property type="match status" value="1"/>
</dbReference>
<dbReference type="EMBL" id="MFAY01000015">
    <property type="protein sequence ID" value="OGD89218.1"/>
    <property type="molecule type" value="Genomic_DNA"/>
</dbReference>
<feature type="transmembrane region" description="Helical" evidence="1">
    <location>
        <begin position="127"/>
        <end position="150"/>
    </location>
</feature>
<dbReference type="CDD" id="cd02440">
    <property type="entry name" value="AdoMet_MTases"/>
    <property type="match status" value="1"/>
</dbReference>
<organism evidence="3 4">
    <name type="scientific">Candidatus Curtissbacteria bacterium RIFCSPHIGHO2_01_FULL_40_12</name>
    <dbReference type="NCBI Taxonomy" id="1797710"/>
    <lineage>
        <taxon>Bacteria</taxon>
        <taxon>Candidatus Curtissiibacteriota</taxon>
    </lineage>
</organism>
<gene>
    <name evidence="3" type="ORF">A2693_05085</name>
</gene>
<evidence type="ECO:0000313" key="4">
    <source>
        <dbReference type="Proteomes" id="UP000178577"/>
    </source>
</evidence>
<dbReference type="InterPro" id="IPR013216">
    <property type="entry name" value="Methyltransf_11"/>
</dbReference>
<sequence>MRNIIDESPEDKFVITQVAAVSYIDKKDLRNKDLLDIGCGHGWFELFSIRNGVHKVTGLDISEELLSVAKKHISDKKVSFKKGSAIKLPFNDRSFDTIVAIEVLEHIPPATETVMFREINRVLKKNGVLYLSTPSNSFFSVILDPAWWLMGHRHYSKQQLTKYGSENNLTLVKSKVIGGWWSLIAGLNMYIAKWLFHRKRFFEDFFIKKLLNETDHGFLDIRVKYEKL</sequence>
<keyword evidence="1" id="KW-0812">Transmembrane</keyword>
<proteinExistence type="predicted"/>
<name>A0A1F5GBI5_9BACT</name>
<dbReference type="Proteomes" id="UP000178577">
    <property type="component" value="Unassembled WGS sequence"/>
</dbReference>
<dbReference type="AlphaFoldDB" id="A0A1F5GBI5"/>
<dbReference type="PANTHER" id="PTHR43861">
    <property type="entry name" value="TRANS-ACONITATE 2-METHYLTRANSFERASE-RELATED"/>
    <property type="match status" value="1"/>
</dbReference>
<keyword evidence="1" id="KW-1133">Transmembrane helix</keyword>
<reference evidence="3 4" key="1">
    <citation type="journal article" date="2016" name="Nat. Commun.">
        <title>Thousands of microbial genomes shed light on interconnected biogeochemical processes in an aquifer system.</title>
        <authorList>
            <person name="Anantharaman K."/>
            <person name="Brown C.T."/>
            <person name="Hug L.A."/>
            <person name="Sharon I."/>
            <person name="Castelle C.J."/>
            <person name="Probst A.J."/>
            <person name="Thomas B.C."/>
            <person name="Singh A."/>
            <person name="Wilkins M.J."/>
            <person name="Karaoz U."/>
            <person name="Brodie E.L."/>
            <person name="Williams K.H."/>
            <person name="Hubbard S.S."/>
            <person name="Banfield J.F."/>
        </authorList>
    </citation>
    <scope>NUCLEOTIDE SEQUENCE [LARGE SCALE GENOMIC DNA]</scope>
</reference>
<protein>
    <recommendedName>
        <fullName evidence="2">Methyltransferase type 11 domain-containing protein</fullName>
    </recommendedName>
</protein>
<evidence type="ECO:0000259" key="2">
    <source>
        <dbReference type="Pfam" id="PF08241"/>
    </source>
</evidence>
<feature type="transmembrane region" description="Helical" evidence="1">
    <location>
        <begin position="177"/>
        <end position="196"/>
    </location>
</feature>